<gene>
    <name evidence="1" type="ORF">LF1_41050</name>
</gene>
<dbReference type="Proteomes" id="UP000322699">
    <property type="component" value="Unassembled WGS sequence"/>
</dbReference>
<protein>
    <submittedName>
        <fullName evidence="1">Uncharacterized protein</fullName>
    </submittedName>
</protein>
<evidence type="ECO:0000313" key="1">
    <source>
        <dbReference type="EMBL" id="KAA1261555.1"/>
    </source>
</evidence>
<dbReference type="EMBL" id="VRLW01000001">
    <property type="protein sequence ID" value="KAA1261555.1"/>
    <property type="molecule type" value="Genomic_DNA"/>
</dbReference>
<keyword evidence="2" id="KW-1185">Reference proteome</keyword>
<organism evidence="1 2">
    <name type="scientific">Rubripirellula obstinata</name>
    <dbReference type="NCBI Taxonomy" id="406547"/>
    <lineage>
        <taxon>Bacteria</taxon>
        <taxon>Pseudomonadati</taxon>
        <taxon>Planctomycetota</taxon>
        <taxon>Planctomycetia</taxon>
        <taxon>Pirellulales</taxon>
        <taxon>Pirellulaceae</taxon>
        <taxon>Rubripirellula</taxon>
    </lineage>
</organism>
<evidence type="ECO:0000313" key="2">
    <source>
        <dbReference type="Proteomes" id="UP000322699"/>
    </source>
</evidence>
<reference evidence="1 2" key="1">
    <citation type="submission" date="2019-08" db="EMBL/GenBank/DDBJ databases">
        <title>Deep-cultivation of Planctomycetes and their phenomic and genomic characterization uncovers novel biology.</title>
        <authorList>
            <person name="Wiegand S."/>
            <person name="Jogler M."/>
            <person name="Boedeker C."/>
            <person name="Pinto D."/>
            <person name="Vollmers J."/>
            <person name="Rivas-Marin E."/>
            <person name="Kohn T."/>
            <person name="Peeters S.H."/>
            <person name="Heuer A."/>
            <person name="Rast P."/>
            <person name="Oberbeckmann S."/>
            <person name="Bunk B."/>
            <person name="Jeske O."/>
            <person name="Meyerdierks A."/>
            <person name="Storesund J.E."/>
            <person name="Kallscheuer N."/>
            <person name="Luecker S."/>
            <person name="Lage O.M."/>
            <person name="Pohl T."/>
            <person name="Merkel B.J."/>
            <person name="Hornburger P."/>
            <person name="Mueller R.-W."/>
            <person name="Bruemmer F."/>
            <person name="Labrenz M."/>
            <person name="Spormann A.M."/>
            <person name="Op Den Camp H."/>
            <person name="Overmann J."/>
            <person name="Amann R."/>
            <person name="Jetten M.S.M."/>
            <person name="Mascher T."/>
            <person name="Medema M.H."/>
            <person name="Devos D.P."/>
            <person name="Kaster A.-K."/>
            <person name="Ovreas L."/>
            <person name="Rohde M."/>
            <person name="Galperin M.Y."/>
            <person name="Jogler C."/>
        </authorList>
    </citation>
    <scope>NUCLEOTIDE SEQUENCE [LARGE SCALE GENOMIC DNA]</scope>
    <source>
        <strain evidence="1 2">LF1</strain>
    </source>
</reference>
<comment type="caution">
    <text evidence="1">The sequence shown here is derived from an EMBL/GenBank/DDBJ whole genome shotgun (WGS) entry which is preliminary data.</text>
</comment>
<sequence>MLFSKRFVGRSERNELRHFLQSCRNSLHSLRPTSGIPADQSVPAHPRAAKYDLQSQSDQFSLPMRVELGNPTCARPIDFSTINHPDTRIQLE</sequence>
<name>A0A5B1CNP1_9BACT</name>
<proteinExistence type="predicted"/>
<accession>A0A5B1CNP1</accession>
<dbReference type="AlphaFoldDB" id="A0A5B1CNP1"/>